<dbReference type="AlphaFoldDB" id="A0A380RUA2"/>
<feature type="signal peptide" evidence="2">
    <location>
        <begin position="1"/>
        <end position="21"/>
    </location>
</feature>
<evidence type="ECO:0000313" key="4">
    <source>
        <dbReference type="Proteomes" id="UP000255423"/>
    </source>
</evidence>
<protein>
    <submittedName>
        <fullName evidence="3">Uncharacterized protein</fullName>
    </submittedName>
</protein>
<feature type="transmembrane region" description="Helical" evidence="1">
    <location>
        <begin position="659"/>
        <end position="681"/>
    </location>
</feature>
<keyword evidence="1" id="KW-0812">Transmembrane</keyword>
<evidence type="ECO:0000256" key="2">
    <source>
        <dbReference type="SAM" id="SignalP"/>
    </source>
</evidence>
<feature type="chain" id="PRO_5016772798" evidence="2">
    <location>
        <begin position="22"/>
        <end position="757"/>
    </location>
</feature>
<name>A0A380RUA2_FIBSU</name>
<feature type="transmembrane region" description="Helical" evidence="1">
    <location>
        <begin position="726"/>
        <end position="746"/>
    </location>
</feature>
<dbReference type="RefSeq" id="WP_258285139.1">
    <property type="nucleotide sequence ID" value="NZ_UHJL01000001.1"/>
</dbReference>
<gene>
    <name evidence="3" type="ORF">SAMN05661053_0322</name>
</gene>
<keyword evidence="2" id="KW-0732">Signal</keyword>
<dbReference type="Proteomes" id="UP000255423">
    <property type="component" value="Unassembled WGS sequence"/>
</dbReference>
<feature type="transmembrane region" description="Helical" evidence="1">
    <location>
        <begin position="693"/>
        <end position="714"/>
    </location>
</feature>
<reference evidence="3 4" key="1">
    <citation type="submission" date="2017-08" db="EMBL/GenBank/DDBJ databases">
        <authorList>
            <person name="de Groot N.N."/>
        </authorList>
    </citation>
    <scope>NUCLEOTIDE SEQUENCE [LARGE SCALE GENOMIC DNA]</scope>
    <source>
        <strain evidence="3 4">HM2</strain>
    </source>
</reference>
<organism evidence="3 4">
    <name type="scientific">Fibrobacter succinogenes</name>
    <name type="common">Bacteroides succinogenes</name>
    <dbReference type="NCBI Taxonomy" id="833"/>
    <lineage>
        <taxon>Bacteria</taxon>
        <taxon>Pseudomonadati</taxon>
        <taxon>Fibrobacterota</taxon>
        <taxon>Fibrobacteria</taxon>
        <taxon>Fibrobacterales</taxon>
        <taxon>Fibrobacteraceae</taxon>
        <taxon>Fibrobacter</taxon>
    </lineage>
</organism>
<evidence type="ECO:0000256" key="1">
    <source>
        <dbReference type="SAM" id="Phobius"/>
    </source>
</evidence>
<dbReference type="EMBL" id="UHJL01000001">
    <property type="protein sequence ID" value="SUQ19096.1"/>
    <property type="molecule type" value="Genomic_DNA"/>
</dbReference>
<proteinExistence type="predicted"/>
<keyword evidence="1" id="KW-1133">Transmembrane helix</keyword>
<evidence type="ECO:0000313" key="3">
    <source>
        <dbReference type="EMBL" id="SUQ19096.1"/>
    </source>
</evidence>
<keyword evidence="1" id="KW-0472">Membrane</keyword>
<accession>A0A380RUA2</accession>
<sequence>MKIKYLLISLIVALSAILSFADDNSLSYYTISPEKVKAYADQDLLKDSTKVFKIIEEQKAFKYESRTQMNEKFMELLKAYPQHQKIVNNFIQTSWTVREDTVTDAMGMLNTRTYLDDYAIDSLKWYIIDDATYNMVYSKQVYEFIQLMQNTDFLDSMQLHRYAKNLLASSFNFCGGHINNHDENIDVVLKSLFAKKRKHLVDSIREAQSAICKNRELKKIEKYGVCMEKNCNMRQIYRNADKRITSDIQREKKFIDRYSGRICSDDLWKKSFDRLDSLYSLYFKEVVDSSLVKISDYEEVPINLKGKTCGCSHKEELNGGVVGFYPYWYAGDTTKWVDFEGVTRLAYYGLKIDKDGNLHTPSGASALTYFSKKENYEFVNEAHRHNVKLDWVVVRDDWKNVDLEKFFKNLTVEIDSLLNAKVNSYFQRFVNTFTFYTDEFENRGDGVTLFFKNYPKDNSSTSRFNDFFKGLKGTLADKNEYVHVNLMMERSDLAIDKHQLFADTVKQESHSGIYSYSNFLSLLQSDKNERKISRKQIREEVKNYLFVVLDEPASRNKQILLNDLNLQIDSLDRRNMLHSLVPVVWFDNIGWSQFGKDALYYNDTYYNLGVGPYATDLNAEETCATSGNLGACMLKHFENEDGDGLRQGAVASFFCTHRWVFRFLNIITFLIAIGVLVAYFTSFRVSDFFNSNLALLLGIVVAPSAVMMTIISRFDPSVAAYRGTFGLIPILLLLVTVIAIILLQVYRKNDLPKRRKK</sequence>